<feature type="domain" description="4Fe-4S ferredoxin-type" evidence="11">
    <location>
        <begin position="431"/>
        <end position="460"/>
    </location>
</feature>
<feature type="binding site" evidence="8">
    <location>
        <position position="407"/>
    </location>
    <ligand>
        <name>[4Fe-4S] cluster</name>
        <dbReference type="ChEBI" id="CHEBI:49883"/>
        <label>1</label>
    </ligand>
</feature>
<dbReference type="InterPro" id="IPR017896">
    <property type="entry name" value="4Fe4S_Fe-S-bd"/>
</dbReference>
<dbReference type="EC" id="7.-.-.-" evidence="8"/>
<dbReference type="Gene3D" id="3.30.70.20">
    <property type="match status" value="1"/>
</dbReference>
<feature type="binding site" evidence="8">
    <location>
        <position position="401"/>
    </location>
    <ligand>
        <name>[4Fe-4S] cluster</name>
        <dbReference type="ChEBI" id="CHEBI:49883"/>
        <label>1</label>
    </ligand>
</feature>
<reference evidence="12 13" key="1">
    <citation type="submission" date="2020-03" db="EMBL/GenBank/DDBJ databases">
        <authorList>
            <person name="Bakhshi Ganjeh M."/>
        </authorList>
    </citation>
    <scope>NUCLEOTIDE SEQUENCE [LARGE SCALE GENOMIC DNA]</scope>
    <source>
        <strain evidence="13">Iran 50</strain>
    </source>
</reference>
<feature type="binding site" evidence="8">
    <location>
        <position position="443"/>
    </location>
    <ligand>
        <name>[4Fe-4S] cluster</name>
        <dbReference type="ChEBI" id="CHEBI:49883"/>
        <label>2</label>
    </ligand>
</feature>
<dbReference type="InterPro" id="IPR019554">
    <property type="entry name" value="Soluble_ligand-bd"/>
</dbReference>
<dbReference type="SUPFAM" id="SSF142019">
    <property type="entry name" value="Nqo1 FMN-binding domain-like"/>
    <property type="match status" value="1"/>
</dbReference>
<comment type="cofactor">
    <cofactor evidence="8">
        <name>[4Fe-4S] cluster</name>
        <dbReference type="ChEBI" id="CHEBI:49883"/>
    </cofactor>
    <text evidence="8">Binds 2 [4Fe-4S] clusters per subunit.</text>
</comment>
<evidence type="ECO:0000313" key="13">
    <source>
        <dbReference type="Proteomes" id="UP000671960"/>
    </source>
</evidence>
<dbReference type="EMBL" id="CP050854">
    <property type="protein sequence ID" value="QTF08354.1"/>
    <property type="molecule type" value="Genomic_DNA"/>
</dbReference>
<gene>
    <name evidence="12" type="primary">rsxC</name>
    <name evidence="8" type="synonym">rnfC</name>
    <name evidence="12" type="ORF">HC231_10875</name>
</gene>
<dbReference type="InterPro" id="IPR011538">
    <property type="entry name" value="Nuo51_FMN-bd"/>
</dbReference>
<keyword evidence="2 8" id="KW-0004">4Fe-4S</keyword>
<keyword evidence="1 8" id="KW-0813">Transport</keyword>
<dbReference type="PANTHER" id="PTHR43034">
    <property type="entry name" value="ION-TRANSLOCATING OXIDOREDUCTASE COMPLEX SUBUNIT C"/>
    <property type="match status" value="1"/>
</dbReference>
<dbReference type="PANTHER" id="PTHR43034:SF2">
    <property type="entry name" value="ION-TRANSLOCATING OXIDOREDUCTASE COMPLEX SUBUNIT C"/>
    <property type="match status" value="1"/>
</dbReference>
<keyword evidence="8" id="KW-0472">Membrane</keyword>
<feature type="binding site" evidence="8">
    <location>
        <position position="411"/>
    </location>
    <ligand>
        <name>[4Fe-4S] cluster</name>
        <dbReference type="ChEBI" id="CHEBI:49883"/>
        <label>2</label>
    </ligand>
</feature>
<feature type="binding site" evidence="8">
    <location>
        <position position="440"/>
    </location>
    <ligand>
        <name>[4Fe-4S] cluster</name>
        <dbReference type="ChEBI" id="CHEBI:49883"/>
        <label>2</label>
    </ligand>
</feature>
<keyword evidence="8" id="KW-1278">Translocase</keyword>
<feature type="binding site" evidence="8">
    <location>
        <position position="450"/>
    </location>
    <ligand>
        <name>[4Fe-4S] cluster</name>
        <dbReference type="ChEBI" id="CHEBI:49883"/>
        <label>1</label>
    </ligand>
</feature>
<evidence type="ECO:0000256" key="8">
    <source>
        <dbReference type="HAMAP-Rule" id="MF_00461"/>
    </source>
</evidence>
<proteinExistence type="inferred from homology"/>
<comment type="subunit">
    <text evidence="8">The complex is composed of six subunits: RnfA, RnfB, RnfC, RnfD, RnfE and RnfG.</text>
</comment>
<keyword evidence="5 8" id="KW-0249">Electron transport</keyword>
<organism evidence="12 13">
    <name type="scientific">Brenneria izadpanahii</name>
    <dbReference type="NCBI Taxonomy" id="2722756"/>
    <lineage>
        <taxon>Bacteria</taxon>
        <taxon>Pseudomonadati</taxon>
        <taxon>Pseudomonadota</taxon>
        <taxon>Gammaproteobacteria</taxon>
        <taxon>Enterobacterales</taxon>
        <taxon>Pectobacteriaceae</taxon>
        <taxon>Brenneria</taxon>
    </lineage>
</organism>
<feature type="binding site" evidence="8">
    <location>
        <position position="404"/>
    </location>
    <ligand>
        <name>[4Fe-4S] cluster</name>
        <dbReference type="ChEBI" id="CHEBI:49883"/>
        <label>1</label>
    </ligand>
</feature>
<feature type="region of interest" description="Disordered" evidence="10">
    <location>
        <begin position="681"/>
        <end position="713"/>
    </location>
</feature>
<feature type="region of interest" description="Disordered" evidence="10">
    <location>
        <begin position="635"/>
        <end position="665"/>
    </location>
</feature>
<dbReference type="InterPro" id="IPR010208">
    <property type="entry name" value="Ion_transpt_RnfC/RsxC"/>
</dbReference>
<evidence type="ECO:0000256" key="5">
    <source>
        <dbReference type="ARBA" id="ARBA00022982"/>
    </source>
</evidence>
<comment type="similarity">
    <text evidence="8">Belongs to the 4Fe4S bacterial-type ferredoxin family. RnfC subfamily.</text>
</comment>
<protein>
    <recommendedName>
        <fullName evidence="8">Ion-translocating oxidoreductase complex subunit C</fullName>
        <ecNumber evidence="8">7.-.-.-</ecNumber>
    </recommendedName>
    <alternativeName>
        <fullName evidence="8">Rnf electron transport complex subunit C</fullName>
    </alternativeName>
</protein>
<accession>A0ABX7URJ5</accession>
<feature type="domain" description="4Fe-4S ferredoxin-type" evidence="11">
    <location>
        <begin position="392"/>
        <end position="421"/>
    </location>
</feature>
<evidence type="ECO:0000256" key="9">
    <source>
        <dbReference type="SAM" id="Coils"/>
    </source>
</evidence>
<sequence length="739" mass="79175">MLKLFTALKNRRARFSTSLTTARRGSGGKPVIKTDKIWDFDGGIHPPEMKTQSSQVPLRAIPLPEQLIIPLKQHLGPEGELCVQAGDKVLRGQPLTVGKGRTLPVHAPTSGTVSAIRHHMTAHPSALPELSVFITPDGQDRWCERRTFSDYLTQPADTLLTHLHQAGIAGLGGAGFPTAAKLQGGMRGIETLIVNAAECEPYITADDRLMREHADEIMQGIDILAYLLQPQRILIGIEDNKPEAIAALRQALPPHSDIQLRVIPTKYPSGGAKQLTKILTGKEVPFGKHSAAIGILMQNVGTAFAIKRAIIDGEPLTERVVTLTGEALQQPGNVWARLGTPVRHLLKHAGFHISRQPMVIMGGPLMGFTLPSLDVPIVKISNCILAPSHAEIEPAAEEQSCIRCSKCADACPAGLLPQQLYWFSRGQEHEKARDHHLFDCIECGACAYVCPSNIPLVQYYRQEKAEIRAIDEEALRAAQAKARFEAKKARLEREKAARELRHKQAAVSVADSDKQAIQAALARVRKAKSSPDIEVIPGQQPDNSAVIAARAARKAQARINKAAAVETSAAETDDARKAAVADAIARVKARKAAQTAESSKAIPATPAAEIPESPADEPLDPRKAAVAAAIARVKARKAAQTAQSSKTIPATPAAEIPVSPADEPLDPRKAAVAAAIARVKARKAAQTAESSKTIPATPAAEVPESPADEPLDPRKAVVAAAIARVKARKAAQASKYQEE</sequence>
<evidence type="ECO:0000256" key="1">
    <source>
        <dbReference type="ARBA" id="ARBA00022448"/>
    </source>
</evidence>
<evidence type="ECO:0000256" key="3">
    <source>
        <dbReference type="ARBA" id="ARBA00022723"/>
    </source>
</evidence>
<dbReference type="RefSeq" id="WP_208230978.1">
    <property type="nucleotide sequence ID" value="NZ_CP050854.1"/>
</dbReference>
<dbReference type="Pfam" id="PF10531">
    <property type="entry name" value="SLBB"/>
    <property type="match status" value="1"/>
</dbReference>
<keyword evidence="7 8" id="KW-0411">Iron-sulfur</keyword>
<dbReference type="InterPro" id="IPR017900">
    <property type="entry name" value="4Fe4S_Fe_S_CS"/>
</dbReference>
<evidence type="ECO:0000256" key="4">
    <source>
        <dbReference type="ARBA" id="ARBA00022737"/>
    </source>
</evidence>
<dbReference type="Pfam" id="PF01512">
    <property type="entry name" value="Complex1_51K"/>
    <property type="match status" value="1"/>
</dbReference>
<keyword evidence="4 8" id="KW-0677">Repeat</keyword>
<dbReference type="SUPFAM" id="SSF46548">
    <property type="entry name" value="alpha-helical ferredoxin"/>
    <property type="match status" value="1"/>
</dbReference>
<name>A0ABX7URJ5_9GAMM</name>
<keyword evidence="9" id="KW-0175">Coiled coil</keyword>
<dbReference type="InterPro" id="IPR026902">
    <property type="entry name" value="RnfC_N"/>
</dbReference>
<evidence type="ECO:0000256" key="7">
    <source>
        <dbReference type="ARBA" id="ARBA00023014"/>
    </source>
</evidence>
<evidence type="ECO:0000256" key="6">
    <source>
        <dbReference type="ARBA" id="ARBA00023004"/>
    </source>
</evidence>
<keyword evidence="8" id="KW-0997">Cell inner membrane</keyword>
<dbReference type="InterPro" id="IPR037225">
    <property type="entry name" value="Nuo51_FMN-bd_sf"/>
</dbReference>
<dbReference type="Pfam" id="PF12838">
    <property type="entry name" value="Fer4_7"/>
    <property type="match status" value="1"/>
</dbReference>
<feature type="region of interest" description="Disordered" evidence="10">
    <location>
        <begin position="591"/>
        <end position="623"/>
    </location>
</feature>
<comment type="subcellular location">
    <subcellularLocation>
        <location evidence="8">Cell inner membrane</location>
        <topology evidence="8">Peripheral membrane protein</topology>
    </subcellularLocation>
</comment>
<comment type="function">
    <text evidence="8">Part of a membrane-bound complex that couples electron transfer with translocation of ions across the membrane.</text>
</comment>
<dbReference type="NCBIfam" id="TIGR01945">
    <property type="entry name" value="rnfC"/>
    <property type="match status" value="1"/>
</dbReference>
<feature type="compositionally biased region" description="Low complexity" evidence="10">
    <location>
        <begin position="601"/>
        <end position="613"/>
    </location>
</feature>
<keyword evidence="8" id="KW-1003">Cell membrane</keyword>
<dbReference type="HAMAP" id="MF_00461">
    <property type="entry name" value="RsxC_RnfC"/>
    <property type="match status" value="1"/>
</dbReference>
<dbReference type="Proteomes" id="UP000671960">
    <property type="component" value="Chromosome"/>
</dbReference>
<feature type="coiled-coil region" evidence="9">
    <location>
        <begin position="474"/>
        <end position="506"/>
    </location>
</feature>
<evidence type="ECO:0000256" key="10">
    <source>
        <dbReference type="SAM" id="MobiDB-lite"/>
    </source>
</evidence>
<evidence type="ECO:0000259" key="11">
    <source>
        <dbReference type="PROSITE" id="PS51379"/>
    </source>
</evidence>
<dbReference type="Pfam" id="PF13375">
    <property type="entry name" value="RnfC_N"/>
    <property type="match status" value="1"/>
</dbReference>
<dbReference type="NCBIfam" id="NF003454">
    <property type="entry name" value="PRK05035.1"/>
    <property type="match status" value="1"/>
</dbReference>
<evidence type="ECO:0000256" key="2">
    <source>
        <dbReference type="ARBA" id="ARBA00022485"/>
    </source>
</evidence>
<evidence type="ECO:0000313" key="12">
    <source>
        <dbReference type="EMBL" id="QTF08354.1"/>
    </source>
</evidence>
<keyword evidence="6 8" id="KW-0408">Iron</keyword>
<dbReference type="PROSITE" id="PS00198">
    <property type="entry name" value="4FE4S_FER_1"/>
    <property type="match status" value="1"/>
</dbReference>
<dbReference type="PROSITE" id="PS51379">
    <property type="entry name" value="4FE4S_FER_2"/>
    <property type="match status" value="2"/>
</dbReference>
<dbReference type="Gene3D" id="3.40.50.11540">
    <property type="entry name" value="NADH-ubiquinone oxidoreductase 51kDa subunit"/>
    <property type="match status" value="1"/>
</dbReference>
<keyword evidence="3 8" id="KW-0479">Metal-binding</keyword>
<feature type="binding site" evidence="8">
    <location>
        <position position="446"/>
    </location>
    <ligand>
        <name>[4Fe-4S] cluster</name>
        <dbReference type="ChEBI" id="CHEBI:49883"/>
        <label>2</label>
    </ligand>
</feature>
<keyword evidence="13" id="KW-1185">Reference proteome</keyword>